<dbReference type="EMBL" id="JAUIRO010000001">
    <property type="protein sequence ID" value="KAK0734824.1"/>
    <property type="molecule type" value="Genomic_DNA"/>
</dbReference>
<evidence type="ECO:0000313" key="2">
    <source>
        <dbReference type="Proteomes" id="UP001172101"/>
    </source>
</evidence>
<dbReference type="GeneID" id="85324324"/>
<dbReference type="Proteomes" id="UP001172101">
    <property type="component" value="Unassembled WGS sequence"/>
</dbReference>
<organism evidence="1 2">
    <name type="scientific">Lasiosphaeria miniovina</name>
    <dbReference type="NCBI Taxonomy" id="1954250"/>
    <lineage>
        <taxon>Eukaryota</taxon>
        <taxon>Fungi</taxon>
        <taxon>Dikarya</taxon>
        <taxon>Ascomycota</taxon>
        <taxon>Pezizomycotina</taxon>
        <taxon>Sordariomycetes</taxon>
        <taxon>Sordariomycetidae</taxon>
        <taxon>Sordariales</taxon>
        <taxon>Lasiosphaeriaceae</taxon>
        <taxon>Lasiosphaeria</taxon>
    </lineage>
</organism>
<reference evidence="1" key="1">
    <citation type="submission" date="2023-06" db="EMBL/GenBank/DDBJ databases">
        <title>Genome-scale phylogeny and comparative genomics of the fungal order Sordariales.</title>
        <authorList>
            <consortium name="Lawrence Berkeley National Laboratory"/>
            <person name="Hensen N."/>
            <person name="Bonometti L."/>
            <person name="Westerberg I."/>
            <person name="Brannstrom I.O."/>
            <person name="Guillou S."/>
            <person name="Cros-Aarteil S."/>
            <person name="Calhoun S."/>
            <person name="Haridas S."/>
            <person name="Kuo A."/>
            <person name="Mondo S."/>
            <person name="Pangilinan J."/>
            <person name="Riley R."/>
            <person name="LaButti K."/>
            <person name="Andreopoulos B."/>
            <person name="Lipzen A."/>
            <person name="Chen C."/>
            <person name="Yanf M."/>
            <person name="Daum C."/>
            <person name="Ng V."/>
            <person name="Clum A."/>
            <person name="Steindorff A."/>
            <person name="Ohm R."/>
            <person name="Martin F."/>
            <person name="Silar P."/>
            <person name="Natvig D."/>
            <person name="Lalanne C."/>
            <person name="Gautier V."/>
            <person name="Ament-velasquez S.L."/>
            <person name="Kruys A."/>
            <person name="Hutchinson M.I."/>
            <person name="Powell A.J."/>
            <person name="Barry K."/>
            <person name="Miller A.N."/>
            <person name="Grigoriev I.V."/>
            <person name="Debuchy R."/>
            <person name="Gladieux P."/>
            <person name="Thoren M.H."/>
            <person name="Johannesson H."/>
        </authorList>
    </citation>
    <scope>NUCLEOTIDE SEQUENCE</scope>
    <source>
        <strain evidence="1">SMH2392-1A</strain>
    </source>
</reference>
<accession>A0AA40EAW0</accession>
<dbReference type="RefSeq" id="XP_060303701.1">
    <property type="nucleotide sequence ID" value="XM_060441054.1"/>
</dbReference>
<dbReference type="AlphaFoldDB" id="A0AA40EAW0"/>
<gene>
    <name evidence="1" type="ORF">B0T26DRAFT_689746</name>
</gene>
<evidence type="ECO:0000313" key="1">
    <source>
        <dbReference type="EMBL" id="KAK0734824.1"/>
    </source>
</evidence>
<sequence length="88" mass="9774">MLPIASYLVSVSFWLSRRCRLSSTFSACTCPTNLLSRHLAPTHIQRNPTRLADVSFPSPHCLHACQTYTTDHTINSIICLPASGWTIS</sequence>
<protein>
    <submittedName>
        <fullName evidence="1">Uncharacterized protein</fullName>
    </submittedName>
</protein>
<keyword evidence="2" id="KW-1185">Reference proteome</keyword>
<comment type="caution">
    <text evidence="1">The sequence shown here is derived from an EMBL/GenBank/DDBJ whole genome shotgun (WGS) entry which is preliminary data.</text>
</comment>
<proteinExistence type="predicted"/>
<name>A0AA40EAW0_9PEZI</name>